<accession>A0A3N0AG20</accession>
<dbReference type="Proteomes" id="UP000267368">
    <property type="component" value="Unassembled WGS sequence"/>
</dbReference>
<organism evidence="2 3">
    <name type="scientific">Slackia faecicanis</name>
    <dbReference type="NCBI Taxonomy" id="255723"/>
    <lineage>
        <taxon>Bacteria</taxon>
        <taxon>Bacillati</taxon>
        <taxon>Actinomycetota</taxon>
        <taxon>Coriobacteriia</taxon>
        <taxon>Eggerthellales</taxon>
        <taxon>Eggerthellaceae</taxon>
        <taxon>Slackia</taxon>
    </lineage>
</organism>
<reference evidence="3" key="1">
    <citation type="submission" date="2018-05" db="EMBL/GenBank/DDBJ databases">
        <title>Genome Sequencing of selected type strains of the family Eggerthellaceae.</title>
        <authorList>
            <person name="Danylec N."/>
            <person name="Stoll D.A."/>
            <person name="Doetsch A."/>
            <person name="Huch M."/>
        </authorList>
    </citation>
    <scope>NUCLEOTIDE SEQUENCE [LARGE SCALE GENOMIC DNA]</scope>
    <source>
        <strain evidence="3">DSM 17537</strain>
    </source>
</reference>
<keyword evidence="1" id="KW-1133">Transmembrane helix</keyword>
<feature type="transmembrane region" description="Helical" evidence="1">
    <location>
        <begin position="54"/>
        <end position="81"/>
    </location>
</feature>
<name>A0A3N0AG20_9ACTN</name>
<comment type="caution">
    <text evidence="2">The sequence shown here is derived from an EMBL/GenBank/DDBJ whole genome shotgun (WGS) entry which is preliminary data.</text>
</comment>
<dbReference type="EMBL" id="QICB01000002">
    <property type="protein sequence ID" value="RNL20684.1"/>
    <property type="molecule type" value="Genomic_DNA"/>
</dbReference>
<evidence type="ECO:0000313" key="3">
    <source>
        <dbReference type="Proteomes" id="UP000267368"/>
    </source>
</evidence>
<keyword evidence="3" id="KW-1185">Reference proteome</keyword>
<protein>
    <recommendedName>
        <fullName evidence="4">DUF4190 domain-containing protein</fullName>
    </recommendedName>
</protein>
<evidence type="ECO:0000313" key="2">
    <source>
        <dbReference type="EMBL" id="RNL20684.1"/>
    </source>
</evidence>
<gene>
    <name evidence="2" type="ORF">DMP07_03630</name>
</gene>
<evidence type="ECO:0008006" key="4">
    <source>
        <dbReference type="Google" id="ProtNLM"/>
    </source>
</evidence>
<dbReference type="AlphaFoldDB" id="A0A3N0AG20"/>
<evidence type="ECO:0000256" key="1">
    <source>
        <dbReference type="SAM" id="Phobius"/>
    </source>
</evidence>
<feature type="transmembrane region" description="Helical" evidence="1">
    <location>
        <begin position="101"/>
        <end position="123"/>
    </location>
</feature>
<dbReference type="RefSeq" id="WP_123197785.1">
    <property type="nucleotide sequence ID" value="NZ_QICB01000002.1"/>
</dbReference>
<keyword evidence="1" id="KW-0812">Transmembrane</keyword>
<sequence>MQIFGLDLSEILVAATPAIALFVGGAIAGIVLWRRAKTGASEESCGIASLVMGIIAAIEGTLFGLAGIPFALILGLAAIAASRAHKSITGTNGNNASTAGLILGIVGVAMCIIGLGQTGVLVFSMGD</sequence>
<keyword evidence="1" id="KW-0472">Membrane</keyword>
<proteinExistence type="predicted"/>
<feature type="transmembrane region" description="Helical" evidence="1">
    <location>
        <begin position="12"/>
        <end position="33"/>
    </location>
</feature>